<gene>
    <name evidence="2" type="ORF">CEXT_395451</name>
</gene>
<dbReference type="EMBL" id="BPLR01017579">
    <property type="protein sequence ID" value="GIY92727.1"/>
    <property type="molecule type" value="Genomic_DNA"/>
</dbReference>
<proteinExistence type="predicted"/>
<evidence type="ECO:0000313" key="3">
    <source>
        <dbReference type="Proteomes" id="UP001054945"/>
    </source>
</evidence>
<comment type="caution">
    <text evidence="2">The sequence shown here is derived from an EMBL/GenBank/DDBJ whole genome shotgun (WGS) entry which is preliminary data.</text>
</comment>
<organism evidence="2 3">
    <name type="scientific">Caerostris extrusa</name>
    <name type="common">Bark spider</name>
    <name type="synonym">Caerostris bankana</name>
    <dbReference type="NCBI Taxonomy" id="172846"/>
    <lineage>
        <taxon>Eukaryota</taxon>
        <taxon>Metazoa</taxon>
        <taxon>Ecdysozoa</taxon>
        <taxon>Arthropoda</taxon>
        <taxon>Chelicerata</taxon>
        <taxon>Arachnida</taxon>
        <taxon>Araneae</taxon>
        <taxon>Araneomorphae</taxon>
        <taxon>Entelegynae</taxon>
        <taxon>Araneoidea</taxon>
        <taxon>Araneidae</taxon>
        <taxon>Caerostris</taxon>
    </lineage>
</organism>
<protein>
    <submittedName>
        <fullName evidence="2">Uncharacterized protein</fullName>
    </submittedName>
</protein>
<name>A0AAV4XC93_CAEEX</name>
<feature type="region of interest" description="Disordered" evidence="1">
    <location>
        <begin position="23"/>
        <end position="43"/>
    </location>
</feature>
<sequence length="81" mass="9278">MAPTSCNQPSMSKRALVRISFKHSRTPLTHPGQAHYTQLGGRSKEEVKKVKYQELARRDGSISLENKVFKRQATKKLPLYH</sequence>
<accession>A0AAV4XC93</accession>
<dbReference type="AlphaFoldDB" id="A0AAV4XC93"/>
<dbReference type="Proteomes" id="UP001054945">
    <property type="component" value="Unassembled WGS sequence"/>
</dbReference>
<evidence type="ECO:0000313" key="2">
    <source>
        <dbReference type="EMBL" id="GIY92727.1"/>
    </source>
</evidence>
<reference evidence="2 3" key="1">
    <citation type="submission" date="2021-06" db="EMBL/GenBank/DDBJ databases">
        <title>Caerostris extrusa draft genome.</title>
        <authorList>
            <person name="Kono N."/>
            <person name="Arakawa K."/>
        </authorList>
    </citation>
    <scope>NUCLEOTIDE SEQUENCE [LARGE SCALE GENOMIC DNA]</scope>
</reference>
<keyword evidence="3" id="KW-1185">Reference proteome</keyword>
<evidence type="ECO:0000256" key="1">
    <source>
        <dbReference type="SAM" id="MobiDB-lite"/>
    </source>
</evidence>